<dbReference type="InterPro" id="IPR001088">
    <property type="entry name" value="Glyco_hydro_4"/>
</dbReference>
<evidence type="ECO:0000256" key="4">
    <source>
        <dbReference type="ARBA" id="ARBA00022801"/>
    </source>
</evidence>
<evidence type="ECO:0000256" key="1">
    <source>
        <dbReference type="ARBA" id="ARBA00001936"/>
    </source>
</evidence>
<gene>
    <name evidence="14" type="ORF">ENW11_10190</name>
</gene>
<feature type="binding site" evidence="10">
    <location>
        <position position="168"/>
    </location>
    <ligand>
        <name>Mn(2+)</name>
        <dbReference type="ChEBI" id="CHEBI:29035"/>
    </ligand>
</feature>
<dbReference type="SUPFAM" id="SSF56327">
    <property type="entry name" value="LDH C-terminal domain-like"/>
    <property type="match status" value="1"/>
</dbReference>
<dbReference type="Pfam" id="PF11975">
    <property type="entry name" value="Glyco_hydro_4C"/>
    <property type="match status" value="1"/>
</dbReference>
<evidence type="ECO:0000256" key="5">
    <source>
        <dbReference type="ARBA" id="ARBA00023027"/>
    </source>
</evidence>
<feature type="domain" description="Glycosyl hydrolase family 4 C-terminal" evidence="13">
    <location>
        <begin position="212"/>
        <end position="420"/>
    </location>
</feature>
<organism evidence="14">
    <name type="scientific">Candidatus Caldatribacterium saccharofermentans</name>
    <dbReference type="NCBI Taxonomy" id="1454753"/>
    <lineage>
        <taxon>Bacteria</taxon>
        <taxon>Pseudomonadati</taxon>
        <taxon>Atribacterota</taxon>
        <taxon>Atribacteria</taxon>
        <taxon>Atribacterales</taxon>
        <taxon>Candidatus Caldatribacteriaceae</taxon>
        <taxon>Candidatus Caldatribacterium</taxon>
    </lineage>
</organism>
<dbReference type="GO" id="GO:0005975">
    <property type="term" value="P:carbohydrate metabolic process"/>
    <property type="evidence" value="ECO:0007669"/>
    <property type="project" value="InterPro"/>
</dbReference>
<dbReference type="InterPro" id="IPR015955">
    <property type="entry name" value="Lactate_DH/Glyco_Ohase_4_C"/>
</dbReference>
<name>A0A7V4WM75_9BACT</name>
<dbReference type="Gene3D" id="3.90.1820.10">
    <property type="entry name" value="AglA-like glucosidase"/>
    <property type="match status" value="1"/>
</dbReference>
<dbReference type="NCBIfam" id="NF011657">
    <property type="entry name" value="PRK15076.1"/>
    <property type="match status" value="1"/>
</dbReference>
<dbReference type="InterPro" id="IPR022616">
    <property type="entry name" value="Glyco_hydro_4_C"/>
</dbReference>
<dbReference type="InterPro" id="IPR053715">
    <property type="entry name" value="GH4_Enzyme_sf"/>
</dbReference>
<feature type="binding site" evidence="9">
    <location>
        <position position="147"/>
    </location>
    <ligand>
        <name>substrate</name>
    </ligand>
</feature>
<comment type="similarity">
    <text evidence="2 12">Belongs to the glycosyl hydrolase 4 family.</text>
</comment>
<protein>
    <submittedName>
        <fullName evidence="14">Alpha-glucosidase/alpha-galactosidase</fullName>
    </submittedName>
</protein>
<dbReference type="EMBL" id="DTIY01000076">
    <property type="protein sequence ID" value="HGY40158.1"/>
    <property type="molecule type" value="Genomic_DNA"/>
</dbReference>
<evidence type="ECO:0000256" key="12">
    <source>
        <dbReference type="RuleBase" id="RU361152"/>
    </source>
</evidence>
<evidence type="ECO:0000256" key="9">
    <source>
        <dbReference type="PIRSR" id="PIRSR601088-2"/>
    </source>
</evidence>
<proteinExistence type="inferred from homology"/>
<evidence type="ECO:0000256" key="3">
    <source>
        <dbReference type="ARBA" id="ARBA00022723"/>
    </source>
</evidence>
<keyword evidence="4 12" id="KW-0378">Hydrolase</keyword>
<keyword evidence="10" id="KW-0408">Iron</keyword>
<dbReference type="AlphaFoldDB" id="A0A7V4WM75"/>
<reference evidence="14" key="1">
    <citation type="journal article" date="2020" name="mSystems">
        <title>Genome- and Community-Level Interaction Insights into Carbon Utilization and Element Cycling Functions of Hydrothermarchaeota in Hydrothermal Sediment.</title>
        <authorList>
            <person name="Zhou Z."/>
            <person name="Liu Y."/>
            <person name="Xu W."/>
            <person name="Pan J."/>
            <person name="Luo Z.H."/>
            <person name="Li M."/>
        </authorList>
    </citation>
    <scope>NUCLEOTIDE SEQUENCE [LARGE SCALE GENOMIC DNA]</scope>
    <source>
        <strain evidence="14">SpSt-82</strain>
    </source>
</reference>
<dbReference type="PANTHER" id="PTHR32092:SF6">
    <property type="entry name" value="ALPHA-GALACTOSIDASE"/>
    <property type="match status" value="1"/>
</dbReference>
<dbReference type="PANTHER" id="PTHR32092">
    <property type="entry name" value="6-PHOSPHO-BETA-GLUCOSIDASE-RELATED"/>
    <property type="match status" value="1"/>
</dbReference>
<evidence type="ECO:0000256" key="11">
    <source>
        <dbReference type="PIRSR" id="PIRSR601088-4"/>
    </source>
</evidence>
<feature type="binding site" evidence="10">
    <location>
        <position position="217"/>
    </location>
    <ligand>
        <name>Mn(2+)</name>
        <dbReference type="ChEBI" id="CHEBI:29035"/>
    </ligand>
</feature>
<evidence type="ECO:0000256" key="2">
    <source>
        <dbReference type="ARBA" id="ARBA00010141"/>
    </source>
</evidence>
<keyword evidence="10" id="KW-0170">Cobalt</keyword>
<keyword evidence="10" id="KW-0533">Nickel</keyword>
<keyword evidence="8 12" id="KW-0326">Glycosidase</keyword>
<dbReference type="PRINTS" id="PR00732">
    <property type="entry name" value="GLHYDRLASE4"/>
</dbReference>
<comment type="caution">
    <text evidence="14">The sequence shown here is derived from an EMBL/GenBank/DDBJ whole genome shotgun (WGS) entry which is preliminary data.</text>
</comment>
<keyword evidence="3 10" id="KW-0479">Metal-binding</keyword>
<dbReference type="GO" id="GO:0016616">
    <property type="term" value="F:oxidoreductase activity, acting on the CH-OH group of donors, NAD or NADP as acceptor"/>
    <property type="evidence" value="ECO:0007669"/>
    <property type="project" value="InterPro"/>
</dbReference>
<keyword evidence="5 12" id="KW-0520">NAD</keyword>
<evidence type="ECO:0000256" key="7">
    <source>
        <dbReference type="ARBA" id="ARBA00023277"/>
    </source>
</evidence>
<dbReference type="GO" id="GO:0046872">
    <property type="term" value="F:metal ion binding"/>
    <property type="evidence" value="ECO:0007669"/>
    <property type="project" value="UniProtKB-KW"/>
</dbReference>
<evidence type="ECO:0000256" key="8">
    <source>
        <dbReference type="ARBA" id="ARBA00023295"/>
    </source>
</evidence>
<dbReference type="RefSeq" id="WP_427365798.1">
    <property type="nucleotide sequence ID" value="NZ_CP187957.1"/>
</dbReference>
<dbReference type="CDD" id="cd05297">
    <property type="entry name" value="GH4_alpha_glucosidase_galactosidase"/>
    <property type="match status" value="1"/>
</dbReference>
<dbReference type="SUPFAM" id="SSF51735">
    <property type="entry name" value="NAD(P)-binding Rossmann-fold domains"/>
    <property type="match status" value="1"/>
</dbReference>
<evidence type="ECO:0000256" key="10">
    <source>
        <dbReference type="PIRSR" id="PIRSR601088-3"/>
    </source>
</evidence>
<keyword evidence="7" id="KW-0119">Carbohydrate metabolism</keyword>
<keyword evidence="6 10" id="KW-0464">Manganese</keyword>
<evidence type="ECO:0000256" key="6">
    <source>
        <dbReference type="ARBA" id="ARBA00023211"/>
    </source>
</evidence>
<evidence type="ECO:0000259" key="13">
    <source>
        <dbReference type="Pfam" id="PF11975"/>
    </source>
</evidence>
<sequence length="452" mass="51707">MPKIVIIGAGSVVFAQKLIVDIMTFPSLRNSTLALVDIDEERLGIIARLTEKLKKQECFPISIEAATDRRKVLKDADYVINMIQVGGLEAYRLDVEIPRKYGIDQTVGDTLGPGGVFRALRTVPVLLEICRDMEDLCPNALLINYTNPMAILCWAINKATHIKSVGLCHSVQGTARQLAEYIGVKVADTMKYETEEHAFFYKPMPADIDYWVAGINHQAWFLQFRYRGEDAYPLLRKAMEDPHIYSQDIVRFEIMRHFGYFVTESSHHMSEYVPYFRKNPDLVTKYIPRRWDYYEICRAGLAPYLEKIQRQIRGEEPIEIRRSLEYGAYIINAMETGEVTRINGNVANTGLITNLPYGCCVEVPCFVDRLGIHPCFVGDLPPQLAAINRTNINVQELAVEGILQQRKEYIYEAIALDPLTSAILTLDEIRSMVDEMFEAEREYLPEGWKFLV</sequence>
<dbReference type="InterPro" id="IPR036291">
    <property type="entry name" value="NAD(P)-bd_dom_sf"/>
</dbReference>
<comment type="cofactor">
    <cofactor evidence="1">
        <name>Mn(2+)</name>
        <dbReference type="ChEBI" id="CHEBI:29035"/>
    </cofactor>
</comment>
<dbReference type="Pfam" id="PF02056">
    <property type="entry name" value="Glyco_hydro_4"/>
    <property type="match status" value="1"/>
</dbReference>
<dbReference type="GO" id="GO:0004553">
    <property type="term" value="F:hydrolase activity, hydrolyzing O-glycosyl compounds"/>
    <property type="evidence" value="ECO:0007669"/>
    <property type="project" value="InterPro"/>
</dbReference>
<evidence type="ECO:0000313" key="14">
    <source>
        <dbReference type="EMBL" id="HGY40158.1"/>
    </source>
</evidence>
<feature type="site" description="Increases basicity of active site Tyr" evidence="11">
    <location>
        <position position="109"/>
    </location>
</feature>
<comment type="cofactor">
    <cofactor evidence="12">
        <name>NAD(+)</name>
        <dbReference type="ChEBI" id="CHEBI:57540"/>
    </cofactor>
    <text evidence="12">Binds 1 NAD(+) per subunit.</text>
</comment>
<accession>A0A7V4WM75</accession>